<protein>
    <submittedName>
        <fullName evidence="5">Pyrroloquinoline quinone biosynthesis protein D</fullName>
    </submittedName>
</protein>
<feature type="region of interest" description="Disordered" evidence="4">
    <location>
        <begin position="1"/>
        <end position="23"/>
    </location>
</feature>
<dbReference type="Pfam" id="PF05402">
    <property type="entry name" value="PqqD"/>
    <property type="match status" value="1"/>
</dbReference>
<dbReference type="STRING" id="1189325.SAMN04488119_101337"/>
<dbReference type="InterPro" id="IPR008792">
    <property type="entry name" value="PQQD"/>
</dbReference>
<evidence type="ECO:0000313" key="6">
    <source>
        <dbReference type="Proteomes" id="UP000184066"/>
    </source>
</evidence>
<proteinExistence type="predicted"/>
<comment type="pathway">
    <text evidence="1">Cofactor biosynthesis; pyrroloquinoline quinone biosynthesis.</text>
</comment>
<evidence type="ECO:0000313" key="5">
    <source>
        <dbReference type="EMBL" id="SHN62913.1"/>
    </source>
</evidence>
<evidence type="ECO:0000256" key="2">
    <source>
        <dbReference type="ARBA" id="ARBA00011741"/>
    </source>
</evidence>
<dbReference type="Gene3D" id="1.10.10.1150">
    <property type="entry name" value="Coenzyme PQQ synthesis protein D (PqqD)"/>
    <property type="match status" value="1"/>
</dbReference>
<organism evidence="5 6">
    <name type="scientific">Oceanicella actignis</name>
    <dbReference type="NCBI Taxonomy" id="1189325"/>
    <lineage>
        <taxon>Bacteria</taxon>
        <taxon>Pseudomonadati</taxon>
        <taxon>Pseudomonadota</taxon>
        <taxon>Alphaproteobacteria</taxon>
        <taxon>Rhodobacterales</taxon>
        <taxon>Paracoccaceae</taxon>
        <taxon>Oceanicella</taxon>
    </lineage>
</organism>
<evidence type="ECO:0000256" key="1">
    <source>
        <dbReference type="ARBA" id="ARBA00004886"/>
    </source>
</evidence>
<feature type="compositionally biased region" description="Low complexity" evidence="4">
    <location>
        <begin position="1"/>
        <end position="11"/>
    </location>
</feature>
<keyword evidence="3" id="KW-0884">PQQ biosynthesis</keyword>
<accession>A0A1M7SWM7</accession>
<evidence type="ECO:0000256" key="4">
    <source>
        <dbReference type="SAM" id="MobiDB-lite"/>
    </source>
</evidence>
<keyword evidence="6" id="KW-1185">Reference proteome</keyword>
<dbReference type="GO" id="GO:0048038">
    <property type="term" value="F:quinone binding"/>
    <property type="evidence" value="ECO:0007669"/>
    <property type="project" value="InterPro"/>
</dbReference>
<reference evidence="5 6" key="1">
    <citation type="submission" date="2016-12" db="EMBL/GenBank/DDBJ databases">
        <authorList>
            <person name="Song W.-J."/>
            <person name="Kurnit D.M."/>
        </authorList>
    </citation>
    <scope>NUCLEOTIDE SEQUENCE [LARGE SCALE GENOMIC DNA]</scope>
    <source>
        <strain evidence="5 6">CGMCC 1.10808</strain>
    </source>
</reference>
<dbReference type="UniPathway" id="UPA00539"/>
<dbReference type="GO" id="GO:0018189">
    <property type="term" value="P:pyrroloquinoline quinone biosynthetic process"/>
    <property type="evidence" value="ECO:0007669"/>
    <property type="project" value="UniProtKB-UniPathway"/>
</dbReference>
<dbReference type="InterPro" id="IPR022479">
    <property type="entry name" value="PqqD_bac"/>
</dbReference>
<dbReference type="RefSeq" id="WP_083581221.1">
    <property type="nucleotide sequence ID" value="NZ_FOHL01000001.1"/>
</dbReference>
<dbReference type="OrthoDB" id="7995890at2"/>
<comment type="subunit">
    <text evidence="2">Monomer. Interacts with PqqE.</text>
</comment>
<dbReference type="AlphaFoldDB" id="A0A1M7SWM7"/>
<gene>
    <name evidence="5" type="ORF">SAMN05216200_103339</name>
</gene>
<name>A0A1M7SWM7_9RHOB</name>
<dbReference type="NCBIfam" id="TIGR03859">
    <property type="entry name" value="PQQ_PqqD"/>
    <property type="match status" value="1"/>
</dbReference>
<dbReference type="Proteomes" id="UP000184066">
    <property type="component" value="Unassembled WGS sequence"/>
</dbReference>
<sequence length="108" mass="11521">MSAPGPARARAPAPPAPIDPAARPALPRGVRVRWDAVRQGWVLLAPERALRLDRIGVAILERADGARSFADIVADLAAAYDAPPERIAADAGRFLSALAARRMIELRP</sequence>
<dbReference type="EMBL" id="FRDL01000003">
    <property type="protein sequence ID" value="SHN62913.1"/>
    <property type="molecule type" value="Genomic_DNA"/>
</dbReference>
<evidence type="ECO:0000256" key="3">
    <source>
        <dbReference type="ARBA" id="ARBA00022905"/>
    </source>
</evidence>
<dbReference type="InterPro" id="IPR041881">
    <property type="entry name" value="PqqD_sf"/>
</dbReference>